<evidence type="ECO:0000256" key="1">
    <source>
        <dbReference type="SAM" id="MobiDB-lite"/>
    </source>
</evidence>
<dbReference type="AlphaFoldDB" id="A0A6J4MMF0"/>
<feature type="non-terminal residue" evidence="2">
    <location>
        <position position="72"/>
    </location>
</feature>
<feature type="region of interest" description="Disordered" evidence="1">
    <location>
        <begin position="29"/>
        <end position="72"/>
    </location>
</feature>
<gene>
    <name evidence="2" type="ORF">AVDCRST_MAG93-7806</name>
</gene>
<accession>A0A6J4MMF0</accession>
<organism evidence="2">
    <name type="scientific">uncultured Chloroflexia bacterium</name>
    <dbReference type="NCBI Taxonomy" id="1672391"/>
    <lineage>
        <taxon>Bacteria</taxon>
        <taxon>Bacillati</taxon>
        <taxon>Chloroflexota</taxon>
        <taxon>Chloroflexia</taxon>
        <taxon>environmental samples</taxon>
    </lineage>
</organism>
<feature type="non-terminal residue" evidence="2">
    <location>
        <position position="1"/>
    </location>
</feature>
<evidence type="ECO:0000313" key="2">
    <source>
        <dbReference type="EMBL" id="CAA9363631.1"/>
    </source>
</evidence>
<reference evidence="2" key="1">
    <citation type="submission" date="2020-02" db="EMBL/GenBank/DDBJ databases">
        <authorList>
            <person name="Meier V. D."/>
        </authorList>
    </citation>
    <scope>NUCLEOTIDE SEQUENCE</scope>
    <source>
        <strain evidence="2">AVDCRST_MAG93</strain>
    </source>
</reference>
<name>A0A6J4MMF0_9CHLR</name>
<sequence length="72" mass="7561">GRNPTSKTVTLAADCRKLARLRGKAQLHSGLDVHAGPAGYHHAPDRSGNDRRRCPAGGGGIGRSREQDYGGV</sequence>
<proteinExistence type="predicted"/>
<protein>
    <submittedName>
        <fullName evidence="2">Uncharacterized protein</fullName>
    </submittedName>
</protein>
<feature type="compositionally biased region" description="Basic and acidic residues" evidence="1">
    <location>
        <begin position="63"/>
        <end position="72"/>
    </location>
</feature>
<dbReference type="EMBL" id="CADCTR010002629">
    <property type="protein sequence ID" value="CAA9363631.1"/>
    <property type="molecule type" value="Genomic_DNA"/>
</dbReference>
<feature type="compositionally biased region" description="Basic and acidic residues" evidence="1">
    <location>
        <begin position="42"/>
        <end position="53"/>
    </location>
</feature>